<comment type="caution">
    <text evidence="1">The sequence shown here is derived from an EMBL/GenBank/DDBJ whole genome shotgun (WGS) entry which is preliminary data.</text>
</comment>
<sequence>MARVGWRFLMLAGLLIGVRPMVLAQAGPAFEVATIKPAAPSPDGHTHIIYPPDGRFSAINITLVALMEWAYGMPSRQILDGPGWLGSTRFDIEAKSDEETDGRIRKGSGEEGREIKRGMVRALLEERYEMKVHTETRVLPAYDLVVAKGGSKLPLTKSDGKTIGTGRTYFHGQGLTVTLIAEQLSQIAGRVVVDKTGLSERYDVKLDWTPDSAMAGEDSPPPLFTAIQEQLGLKLDAAKEPVPVLVVDHIDAPSAN</sequence>
<name>A0A4Q0T356_9BACT</name>
<evidence type="ECO:0000313" key="1">
    <source>
        <dbReference type="EMBL" id="RXH56428.1"/>
    </source>
</evidence>
<dbReference type="NCBIfam" id="TIGR03435">
    <property type="entry name" value="Soli_TIGR03435"/>
    <property type="match status" value="1"/>
</dbReference>
<gene>
    <name evidence="1" type="ORF">GRAN_3285</name>
</gene>
<accession>A0A4Q0T356</accession>
<dbReference type="Pfam" id="PF12543">
    <property type="entry name" value="DUF3738"/>
    <property type="match status" value="1"/>
</dbReference>
<dbReference type="InterPro" id="IPR017801">
    <property type="entry name" value="DUF3738"/>
</dbReference>
<evidence type="ECO:0000313" key="2">
    <source>
        <dbReference type="Proteomes" id="UP000289437"/>
    </source>
</evidence>
<dbReference type="EMBL" id="RDSM01000002">
    <property type="protein sequence ID" value="RXH56428.1"/>
    <property type="molecule type" value="Genomic_DNA"/>
</dbReference>
<organism evidence="1 2">
    <name type="scientific">Granulicella sibirica</name>
    <dbReference type="NCBI Taxonomy" id="2479048"/>
    <lineage>
        <taxon>Bacteria</taxon>
        <taxon>Pseudomonadati</taxon>
        <taxon>Acidobacteriota</taxon>
        <taxon>Terriglobia</taxon>
        <taxon>Terriglobales</taxon>
        <taxon>Acidobacteriaceae</taxon>
        <taxon>Granulicella</taxon>
    </lineage>
</organism>
<reference evidence="1 2" key="1">
    <citation type="submission" date="2018-11" db="EMBL/GenBank/DDBJ databases">
        <authorList>
            <person name="Mardanov A.V."/>
            <person name="Ravin N.V."/>
            <person name="Dedysh S.N."/>
        </authorList>
    </citation>
    <scope>NUCLEOTIDE SEQUENCE [LARGE SCALE GENOMIC DNA]</scope>
    <source>
        <strain evidence="1 2">AF10</strain>
    </source>
</reference>
<protein>
    <submittedName>
        <fullName evidence="1">CHP03435 domain-containing protein</fullName>
    </submittedName>
</protein>
<dbReference type="AlphaFoldDB" id="A0A4Q0T356"/>
<reference evidence="2" key="2">
    <citation type="submission" date="2019-02" db="EMBL/GenBank/DDBJ databases">
        <title>Granulicella sibirica sp. nov., a psychrotolerant acidobacterium isolated from an organic soil layer in forested tundra, West Siberia.</title>
        <authorList>
            <person name="Oshkin I.Y."/>
            <person name="Kulichevskaya I.S."/>
            <person name="Rijpstra W.I.C."/>
            <person name="Sinninghe Damste J.S."/>
            <person name="Rakitin A.L."/>
            <person name="Ravin N.V."/>
            <person name="Dedysh S.N."/>
        </authorList>
    </citation>
    <scope>NUCLEOTIDE SEQUENCE [LARGE SCALE GENOMIC DNA]</scope>
    <source>
        <strain evidence="2">AF10</strain>
    </source>
</reference>
<dbReference type="Proteomes" id="UP000289437">
    <property type="component" value="Unassembled WGS sequence"/>
</dbReference>
<keyword evidence="2" id="KW-1185">Reference proteome</keyword>
<proteinExistence type="predicted"/>